<keyword evidence="3 6" id="KW-0812">Transmembrane</keyword>
<dbReference type="PANTHER" id="PTHR35007:SF4">
    <property type="entry name" value="CONSERVED TRANSMEMBRANE PROTEIN-RELATED"/>
    <property type="match status" value="1"/>
</dbReference>
<keyword evidence="4 6" id="KW-1133">Transmembrane helix</keyword>
<evidence type="ECO:0000256" key="2">
    <source>
        <dbReference type="ARBA" id="ARBA00022475"/>
    </source>
</evidence>
<gene>
    <name evidence="8" type="ORF">D4A39_07570</name>
</gene>
<dbReference type="Pfam" id="PF00482">
    <property type="entry name" value="T2SSF"/>
    <property type="match status" value="1"/>
</dbReference>
<feature type="domain" description="Type II secretion system protein GspF" evidence="7">
    <location>
        <begin position="153"/>
        <end position="277"/>
    </location>
</feature>
<evidence type="ECO:0000256" key="5">
    <source>
        <dbReference type="ARBA" id="ARBA00023136"/>
    </source>
</evidence>
<evidence type="ECO:0000313" key="8">
    <source>
        <dbReference type="EMBL" id="RJG18322.1"/>
    </source>
</evidence>
<dbReference type="Proteomes" id="UP000283734">
    <property type="component" value="Unassembled WGS sequence"/>
</dbReference>
<dbReference type="RefSeq" id="WP_031226611.1">
    <property type="nucleotide sequence ID" value="NZ_CAXGPP010000005.1"/>
</dbReference>
<dbReference type="EMBL" id="QYYA01000002">
    <property type="protein sequence ID" value="RJG18322.1"/>
    <property type="molecule type" value="Genomic_DNA"/>
</dbReference>
<evidence type="ECO:0000256" key="3">
    <source>
        <dbReference type="ARBA" id="ARBA00022692"/>
    </source>
</evidence>
<keyword evidence="9" id="KW-1185">Reference proteome</keyword>
<proteinExistence type="predicted"/>
<feature type="transmembrane region" description="Helical" evidence="6">
    <location>
        <begin position="263"/>
        <end position="286"/>
    </location>
</feature>
<feature type="transmembrane region" description="Helical" evidence="6">
    <location>
        <begin position="91"/>
        <end position="124"/>
    </location>
</feature>
<keyword evidence="5 6" id="KW-0472">Membrane</keyword>
<accession>A0A418XZ73</accession>
<evidence type="ECO:0000313" key="9">
    <source>
        <dbReference type="Proteomes" id="UP000283734"/>
    </source>
</evidence>
<organism evidence="8 9">
    <name type="scientific">Alcanivorax profundi</name>
    <dbReference type="NCBI Taxonomy" id="2338368"/>
    <lineage>
        <taxon>Bacteria</taxon>
        <taxon>Pseudomonadati</taxon>
        <taxon>Pseudomonadota</taxon>
        <taxon>Gammaproteobacteria</taxon>
        <taxon>Oceanospirillales</taxon>
        <taxon>Alcanivoracaceae</taxon>
        <taxon>Alcanivorax</taxon>
    </lineage>
</organism>
<dbReference type="InterPro" id="IPR018076">
    <property type="entry name" value="T2SS_GspF_dom"/>
</dbReference>
<keyword evidence="2" id="KW-1003">Cell membrane</keyword>
<comment type="caution">
    <text evidence="8">The sequence shown here is derived from an EMBL/GenBank/DDBJ whole genome shotgun (WGS) entry which is preliminary data.</text>
</comment>
<reference evidence="8 9" key="1">
    <citation type="submission" date="2018-09" db="EMBL/GenBank/DDBJ databases">
        <title>Alcanivorax profundi sp. nov., isolated from 1000 m-depth seawater of the Mariana Trench.</title>
        <authorList>
            <person name="Liu J."/>
        </authorList>
    </citation>
    <scope>NUCLEOTIDE SEQUENCE [LARGE SCALE GENOMIC DNA]</scope>
    <source>
        <strain evidence="8 9">MTEO17</strain>
    </source>
</reference>
<dbReference type="AlphaFoldDB" id="A0A418XZ73"/>
<name>A0A418XZ73_9GAMM</name>
<evidence type="ECO:0000256" key="1">
    <source>
        <dbReference type="ARBA" id="ARBA00004651"/>
    </source>
</evidence>
<protein>
    <submittedName>
        <fullName evidence="8">Type II secretion system F family protein</fullName>
    </submittedName>
</protein>
<dbReference type="PANTHER" id="PTHR35007">
    <property type="entry name" value="INTEGRAL MEMBRANE PROTEIN-RELATED"/>
    <property type="match status" value="1"/>
</dbReference>
<dbReference type="OrthoDB" id="8534919at2"/>
<sequence length="291" mass="32419">MNDVLPALALLLSVVALWLLFKGRHWELQSRVNQRLQEQSNTGTRSGTEARRGMRRLSDLLAQSSITASDYQEIRMALVGMGKTREQIPLIYLVACWLLPVLVSLVSFLVFGMVGGVIGSALAFVVPRRLIRSMGEQSELRQNLEAVELCHMTRMLMEAGLSLERVMRIVGVQGRPLLPVLIHRIDRFNRLMQSGAERSQALDELGQNKRIPVLRSYVVLMKQSSQLGAGVSVSLDQIIVEAQSVERNRIREETNRIGAKMTVVMMAFMLPALFILIGGPAVMSIADALTR</sequence>
<evidence type="ECO:0000256" key="6">
    <source>
        <dbReference type="SAM" id="Phobius"/>
    </source>
</evidence>
<dbReference type="GO" id="GO:0005886">
    <property type="term" value="C:plasma membrane"/>
    <property type="evidence" value="ECO:0007669"/>
    <property type="project" value="UniProtKB-SubCell"/>
</dbReference>
<comment type="subcellular location">
    <subcellularLocation>
        <location evidence="1">Cell membrane</location>
        <topology evidence="1">Multi-pass membrane protein</topology>
    </subcellularLocation>
</comment>
<evidence type="ECO:0000256" key="4">
    <source>
        <dbReference type="ARBA" id="ARBA00022989"/>
    </source>
</evidence>
<evidence type="ECO:0000259" key="7">
    <source>
        <dbReference type="Pfam" id="PF00482"/>
    </source>
</evidence>